<feature type="transmembrane region" description="Helical" evidence="7">
    <location>
        <begin position="212"/>
        <end position="234"/>
    </location>
</feature>
<feature type="transmembrane region" description="Helical" evidence="7">
    <location>
        <begin position="96"/>
        <end position="115"/>
    </location>
</feature>
<sequence length="304" mass="32567">MNSFLLYILLFVLMIVWGFNVTAIKIIVSHFSPVTITSLRIFLAFLTLSPLLFYRNKIQRLSFKNILMIACVAVFGVLGHHAFLSVGLKYTSAANGGLILGSVPIVTTVAAALFLGDRLTVFRILGLVFGFSGVALIMLAKPGAALQFSIGDIFIFLAVLTQAASFILINKMANSVGSQSLTGLSMLMGSVMLFVLSVTVEPEGLASLKTGTLMAWLVFFASGSIATAMGHLLYNYAIQRIGAGQAALFLNLSPFFSLVGAAVFLGEKIYSIQWIGFLLIVVGVVLGTGFLEHRAKIKKPEGGK</sequence>
<dbReference type="PANTHER" id="PTHR32322">
    <property type="entry name" value="INNER MEMBRANE TRANSPORTER"/>
    <property type="match status" value="1"/>
</dbReference>
<reference evidence="9 10" key="1">
    <citation type="submission" date="2021-01" db="EMBL/GenBank/DDBJ databases">
        <title>Genomic Encyclopedia of Type Strains, Phase IV (KMG-IV): sequencing the most valuable type-strain genomes for metagenomic binning, comparative biology and taxonomic classification.</title>
        <authorList>
            <person name="Goeker M."/>
        </authorList>
    </citation>
    <scope>NUCLEOTIDE SEQUENCE [LARGE SCALE GENOMIC DNA]</scope>
    <source>
        <strain evidence="9 10">DSM 105453</strain>
    </source>
</reference>
<feature type="transmembrane region" description="Helical" evidence="7">
    <location>
        <begin position="146"/>
        <end position="169"/>
    </location>
</feature>
<comment type="similarity">
    <text evidence="2">Belongs to the EamA transporter family.</text>
</comment>
<dbReference type="InterPro" id="IPR037185">
    <property type="entry name" value="EmrE-like"/>
</dbReference>
<proteinExistence type="inferred from homology"/>
<feature type="transmembrane region" description="Helical" evidence="7">
    <location>
        <begin position="66"/>
        <end position="84"/>
    </location>
</feature>
<evidence type="ECO:0000256" key="2">
    <source>
        <dbReference type="ARBA" id="ARBA00007362"/>
    </source>
</evidence>
<keyword evidence="5 7" id="KW-1133">Transmembrane helix</keyword>
<accession>A0ABS2RCR7</accession>
<keyword evidence="3" id="KW-1003">Cell membrane</keyword>
<evidence type="ECO:0000256" key="7">
    <source>
        <dbReference type="SAM" id="Phobius"/>
    </source>
</evidence>
<feature type="domain" description="EamA" evidence="8">
    <location>
        <begin position="150"/>
        <end position="286"/>
    </location>
</feature>
<organism evidence="9 10">
    <name type="scientific">Siminovitchia thermophila</name>
    <dbReference type="NCBI Taxonomy" id="1245522"/>
    <lineage>
        <taxon>Bacteria</taxon>
        <taxon>Bacillati</taxon>
        <taxon>Bacillota</taxon>
        <taxon>Bacilli</taxon>
        <taxon>Bacillales</taxon>
        <taxon>Bacillaceae</taxon>
        <taxon>Siminovitchia</taxon>
    </lineage>
</organism>
<evidence type="ECO:0000256" key="1">
    <source>
        <dbReference type="ARBA" id="ARBA00004651"/>
    </source>
</evidence>
<dbReference type="PANTHER" id="PTHR32322:SF18">
    <property type="entry name" value="S-ADENOSYLMETHIONINE_S-ADENOSYLHOMOCYSTEINE TRANSPORTER"/>
    <property type="match status" value="1"/>
</dbReference>
<evidence type="ECO:0000256" key="3">
    <source>
        <dbReference type="ARBA" id="ARBA00022475"/>
    </source>
</evidence>
<evidence type="ECO:0000256" key="6">
    <source>
        <dbReference type="ARBA" id="ARBA00023136"/>
    </source>
</evidence>
<keyword evidence="4 7" id="KW-0812">Transmembrane</keyword>
<evidence type="ECO:0000256" key="4">
    <source>
        <dbReference type="ARBA" id="ARBA00022692"/>
    </source>
</evidence>
<gene>
    <name evidence="9" type="ORF">JOC94_003988</name>
</gene>
<feature type="transmembrane region" description="Helical" evidence="7">
    <location>
        <begin position="34"/>
        <end position="54"/>
    </location>
</feature>
<feature type="domain" description="EamA" evidence="8">
    <location>
        <begin position="7"/>
        <end position="138"/>
    </location>
</feature>
<dbReference type="RefSeq" id="WP_077109352.1">
    <property type="nucleotide sequence ID" value="NZ_JAFBFH010000036.1"/>
</dbReference>
<feature type="transmembrane region" description="Helical" evidence="7">
    <location>
        <begin position="246"/>
        <end position="266"/>
    </location>
</feature>
<keyword evidence="6 7" id="KW-0472">Membrane</keyword>
<comment type="caution">
    <text evidence="9">The sequence shown here is derived from an EMBL/GenBank/DDBJ whole genome shotgun (WGS) entry which is preliminary data.</text>
</comment>
<evidence type="ECO:0000313" key="9">
    <source>
        <dbReference type="EMBL" id="MBM7716964.1"/>
    </source>
</evidence>
<dbReference type="Pfam" id="PF00892">
    <property type="entry name" value="EamA"/>
    <property type="match status" value="2"/>
</dbReference>
<dbReference type="SUPFAM" id="SSF103481">
    <property type="entry name" value="Multidrug resistance efflux transporter EmrE"/>
    <property type="match status" value="2"/>
</dbReference>
<evidence type="ECO:0000256" key="5">
    <source>
        <dbReference type="ARBA" id="ARBA00022989"/>
    </source>
</evidence>
<comment type="subcellular location">
    <subcellularLocation>
        <location evidence="1">Cell membrane</location>
        <topology evidence="1">Multi-pass membrane protein</topology>
    </subcellularLocation>
</comment>
<feature type="transmembrane region" description="Helical" evidence="7">
    <location>
        <begin position="122"/>
        <end position="140"/>
    </location>
</feature>
<feature type="transmembrane region" description="Helical" evidence="7">
    <location>
        <begin position="181"/>
        <end position="200"/>
    </location>
</feature>
<keyword evidence="10" id="KW-1185">Reference proteome</keyword>
<dbReference type="InterPro" id="IPR050638">
    <property type="entry name" value="AA-Vitamin_Transporters"/>
</dbReference>
<dbReference type="EMBL" id="JAFBFH010000036">
    <property type="protein sequence ID" value="MBM7716964.1"/>
    <property type="molecule type" value="Genomic_DNA"/>
</dbReference>
<feature type="transmembrane region" description="Helical" evidence="7">
    <location>
        <begin position="7"/>
        <end position="28"/>
    </location>
</feature>
<dbReference type="Proteomes" id="UP000823485">
    <property type="component" value="Unassembled WGS sequence"/>
</dbReference>
<evidence type="ECO:0000259" key="8">
    <source>
        <dbReference type="Pfam" id="PF00892"/>
    </source>
</evidence>
<name>A0ABS2RCR7_9BACI</name>
<evidence type="ECO:0000313" key="10">
    <source>
        <dbReference type="Proteomes" id="UP000823485"/>
    </source>
</evidence>
<feature type="transmembrane region" description="Helical" evidence="7">
    <location>
        <begin position="272"/>
        <end position="291"/>
    </location>
</feature>
<protein>
    <submittedName>
        <fullName evidence="9">Drug/metabolite transporter (DMT)-like permease</fullName>
    </submittedName>
</protein>
<dbReference type="InterPro" id="IPR000620">
    <property type="entry name" value="EamA_dom"/>
</dbReference>